<comment type="subcellular location">
    <subcellularLocation>
        <location evidence="2">Membrane</location>
    </subcellularLocation>
</comment>
<keyword evidence="9" id="KW-0902">Two-component regulatory system</keyword>
<dbReference type="Gene3D" id="6.10.340.10">
    <property type="match status" value="1"/>
</dbReference>
<feature type="domain" description="HAMP" evidence="14">
    <location>
        <begin position="305"/>
        <end position="357"/>
    </location>
</feature>
<feature type="region of interest" description="Disordered" evidence="11">
    <location>
        <begin position="192"/>
        <end position="226"/>
    </location>
</feature>
<evidence type="ECO:0000256" key="10">
    <source>
        <dbReference type="ARBA" id="ARBA00023136"/>
    </source>
</evidence>
<evidence type="ECO:0000256" key="5">
    <source>
        <dbReference type="ARBA" id="ARBA00022679"/>
    </source>
</evidence>
<dbReference type="InterPro" id="IPR036890">
    <property type="entry name" value="HATPase_C_sf"/>
</dbReference>
<dbReference type="InterPro" id="IPR003661">
    <property type="entry name" value="HisK_dim/P_dom"/>
</dbReference>
<keyword evidence="10 12" id="KW-0472">Membrane</keyword>
<dbReference type="SUPFAM" id="SSF55874">
    <property type="entry name" value="ATPase domain of HSP90 chaperone/DNA topoisomerase II/histidine kinase"/>
    <property type="match status" value="1"/>
</dbReference>
<reference evidence="15 16" key="1">
    <citation type="submission" date="2024-11" db="EMBL/GenBank/DDBJ databases">
        <title>Using genomics to understand microbial adaptation to soil warming.</title>
        <authorList>
            <person name="Deangelis K.M. PhD."/>
        </authorList>
    </citation>
    <scope>NUCLEOTIDE SEQUENCE [LARGE SCALE GENOMIC DNA]</scope>
    <source>
        <strain evidence="15 16">GAS97</strain>
    </source>
</reference>
<dbReference type="InterPro" id="IPR036097">
    <property type="entry name" value="HisK_dim/P_sf"/>
</dbReference>
<accession>A0ABW8MBY3</accession>
<dbReference type="InterPro" id="IPR004358">
    <property type="entry name" value="Sig_transdc_His_kin-like_C"/>
</dbReference>
<evidence type="ECO:0000256" key="2">
    <source>
        <dbReference type="ARBA" id="ARBA00004370"/>
    </source>
</evidence>
<evidence type="ECO:0000313" key="16">
    <source>
        <dbReference type="Proteomes" id="UP001620514"/>
    </source>
</evidence>
<dbReference type="InterPro" id="IPR050428">
    <property type="entry name" value="TCS_sensor_his_kinase"/>
</dbReference>
<keyword evidence="8 12" id="KW-1133">Transmembrane helix</keyword>
<feature type="domain" description="Histidine kinase" evidence="13">
    <location>
        <begin position="365"/>
        <end position="589"/>
    </location>
</feature>
<evidence type="ECO:0000256" key="7">
    <source>
        <dbReference type="ARBA" id="ARBA00022777"/>
    </source>
</evidence>
<dbReference type="GO" id="GO:0004673">
    <property type="term" value="F:protein histidine kinase activity"/>
    <property type="evidence" value="ECO:0007669"/>
    <property type="project" value="UniProtKB-EC"/>
</dbReference>
<protein>
    <recommendedName>
        <fullName evidence="3">histidine kinase</fullName>
        <ecNumber evidence="3">2.7.13.3</ecNumber>
    </recommendedName>
</protein>
<keyword evidence="6 12" id="KW-0812">Transmembrane</keyword>
<organism evidence="15 16">
    <name type="scientific">Caballeronia udeis</name>
    <dbReference type="NCBI Taxonomy" id="1232866"/>
    <lineage>
        <taxon>Bacteria</taxon>
        <taxon>Pseudomonadati</taxon>
        <taxon>Pseudomonadota</taxon>
        <taxon>Betaproteobacteria</taxon>
        <taxon>Burkholderiales</taxon>
        <taxon>Burkholderiaceae</taxon>
        <taxon>Caballeronia</taxon>
    </lineage>
</organism>
<keyword evidence="7 15" id="KW-0418">Kinase</keyword>
<dbReference type="Gene3D" id="1.10.287.130">
    <property type="match status" value="1"/>
</dbReference>
<dbReference type="Pfam" id="PF00672">
    <property type="entry name" value="HAMP"/>
    <property type="match status" value="1"/>
</dbReference>
<evidence type="ECO:0000256" key="12">
    <source>
        <dbReference type="SAM" id="Phobius"/>
    </source>
</evidence>
<dbReference type="Pfam" id="PF00512">
    <property type="entry name" value="HisKA"/>
    <property type="match status" value="1"/>
</dbReference>
<dbReference type="PRINTS" id="PR00344">
    <property type="entry name" value="BCTRLSENSOR"/>
</dbReference>
<feature type="region of interest" description="Disordered" evidence="11">
    <location>
        <begin position="1"/>
        <end position="28"/>
    </location>
</feature>
<evidence type="ECO:0000256" key="4">
    <source>
        <dbReference type="ARBA" id="ARBA00022553"/>
    </source>
</evidence>
<dbReference type="InterPro" id="IPR003660">
    <property type="entry name" value="HAMP_dom"/>
</dbReference>
<keyword evidence="5 15" id="KW-0808">Transferase</keyword>
<dbReference type="Proteomes" id="UP001620514">
    <property type="component" value="Unassembled WGS sequence"/>
</dbReference>
<feature type="compositionally biased region" description="Pro residues" evidence="11">
    <location>
        <begin position="200"/>
        <end position="215"/>
    </location>
</feature>
<dbReference type="PROSITE" id="PS50109">
    <property type="entry name" value="HIS_KIN"/>
    <property type="match status" value="1"/>
</dbReference>
<comment type="caution">
    <text evidence="15">The sequence shown here is derived from an EMBL/GenBank/DDBJ whole genome shotgun (WGS) entry which is preliminary data.</text>
</comment>
<feature type="compositionally biased region" description="Polar residues" evidence="11">
    <location>
        <begin position="15"/>
        <end position="28"/>
    </location>
</feature>
<dbReference type="SMART" id="SM00304">
    <property type="entry name" value="HAMP"/>
    <property type="match status" value="1"/>
</dbReference>
<proteinExistence type="predicted"/>
<evidence type="ECO:0000259" key="13">
    <source>
        <dbReference type="PROSITE" id="PS50109"/>
    </source>
</evidence>
<feature type="region of interest" description="Disordered" evidence="11">
    <location>
        <begin position="156"/>
        <end position="176"/>
    </location>
</feature>
<dbReference type="PROSITE" id="PS50885">
    <property type="entry name" value="HAMP"/>
    <property type="match status" value="1"/>
</dbReference>
<dbReference type="RefSeq" id="WP_404604908.1">
    <property type="nucleotide sequence ID" value="NZ_JBIYDN010000003.1"/>
</dbReference>
<dbReference type="EC" id="2.7.13.3" evidence="3"/>
<dbReference type="PANTHER" id="PTHR45436">
    <property type="entry name" value="SENSOR HISTIDINE KINASE YKOH"/>
    <property type="match status" value="1"/>
</dbReference>
<evidence type="ECO:0000256" key="11">
    <source>
        <dbReference type="SAM" id="MobiDB-lite"/>
    </source>
</evidence>
<gene>
    <name evidence="15" type="ORF">ABH943_001181</name>
</gene>
<evidence type="ECO:0000313" key="15">
    <source>
        <dbReference type="EMBL" id="MFK4441170.1"/>
    </source>
</evidence>
<dbReference type="CDD" id="cd06225">
    <property type="entry name" value="HAMP"/>
    <property type="match status" value="1"/>
</dbReference>
<feature type="transmembrane region" description="Helical" evidence="12">
    <location>
        <begin position="288"/>
        <end position="308"/>
    </location>
</feature>
<dbReference type="CDD" id="cd00082">
    <property type="entry name" value="HisKA"/>
    <property type="match status" value="1"/>
</dbReference>
<evidence type="ECO:0000259" key="14">
    <source>
        <dbReference type="PROSITE" id="PS50885"/>
    </source>
</evidence>
<comment type="catalytic activity">
    <reaction evidence="1">
        <text>ATP + protein L-histidine = ADP + protein N-phospho-L-histidine.</text>
        <dbReference type="EC" id="2.7.13.3"/>
    </reaction>
</comment>
<keyword evidence="16" id="KW-1185">Reference proteome</keyword>
<evidence type="ECO:0000256" key="6">
    <source>
        <dbReference type="ARBA" id="ARBA00022692"/>
    </source>
</evidence>
<dbReference type="PANTHER" id="PTHR45436:SF5">
    <property type="entry name" value="SENSOR HISTIDINE KINASE TRCS"/>
    <property type="match status" value="1"/>
</dbReference>
<dbReference type="Pfam" id="PF02518">
    <property type="entry name" value="HATPase_c"/>
    <property type="match status" value="1"/>
</dbReference>
<feature type="transmembrane region" description="Helical" evidence="12">
    <location>
        <begin position="48"/>
        <end position="71"/>
    </location>
</feature>
<dbReference type="EMBL" id="JBIYDN010000003">
    <property type="protein sequence ID" value="MFK4441170.1"/>
    <property type="molecule type" value="Genomic_DNA"/>
</dbReference>
<dbReference type="InterPro" id="IPR003594">
    <property type="entry name" value="HATPase_dom"/>
</dbReference>
<evidence type="ECO:0000256" key="8">
    <source>
        <dbReference type="ARBA" id="ARBA00022989"/>
    </source>
</evidence>
<sequence>MHSETHSDPLGAQALSPTAQTPPGSSRNIWKALGTRSRARAGKIRFGITWKMFLAVLIACLTISLTMGYALRLSFENGFLHYVRARDAGRLNAVMAKVTAEYAAHGSWNFLRQHPEEWVTLLDAAHDQALRQEMVEAQTNKLPSWRTFPGSASVQQMLGPLSGKEEGPHWGMRLPAPAFADSGVAASRDRGVGRDMTFDEPPPYDRPPPPRPPPGRGGRGAPQPATLYDANHDLVATTDSEPPPDVALKPVVYNGKIVGWVAANAPNTLSDAADIAFQAQQARATWEIAGVAVIVAALVAMLLARIVLAPVKRLMIATHRLAGGDYTTRVAAGRRDELDRLAGDFNVLADSLQRAERSRRDFIADISHELRTPLAVLRSELEAIEDGVHAFDRHSLASLQNEVAMLNKLIEDLYELSLSDVGALSYRKVPADIDQLVRASVDAMRESFRAKQIALSLTLPEASGDGSNESAGMVFQVDPARFVQLLKNLLLNSLRYTDPGGSVCVSVSVGPHGWQLDIQDSLPGVPAEALPHLFERLYRVDESRSRQSGGAGLGLALCRAIVTAHGGTTQARPSPLGGVWITAHFEPEGVAA</sequence>
<evidence type="ECO:0000256" key="3">
    <source>
        <dbReference type="ARBA" id="ARBA00012438"/>
    </source>
</evidence>
<dbReference type="SUPFAM" id="SSF47384">
    <property type="entry name" value="Homodimeric domain of signal transducing histidine kinase"/>
    <property type="match status" value="1"/>
</dbReference>
<dbReference type="SMART" id="SM00388">
    <property type="entry name" value="HisKA"/>
    <property type="match status" value="1"/>
</dbReference>
<dbReference type="SMART" id="SM00387">
    <property type="entry name" value="HATPase_c"/>
    <property type="match status" value="1"/>
</dbReference>
<name>A0ABW8MBY3_9BURK</name>
<dbReference type="Gene3D" id="3.30.565.10">
    <property type="entry name" value="Histidine kinase-like ATPase, C-terminal domain"/>
    <property type="match status" value="1"/>
</dbReference>
<dbReference type="InterPro" id="IPR005467">
    <property type="entry name" value="His_kinase_dom"/>
</dbReference>
<evidence type="ECO:0000256" key="9">
    <source>
        <dbReference type="ARBA" id="ARBA00023012"/>
    </source>
</evidence>
<evidence type="ECO:0000256" key="1">
    <source>
        <dbReference type="ARBA" id="ARBA00000085"/>
    </source>
</evidence>
<keyword evidence="4" id="KW-0597">Phosphoprotein</keyword>
<dbReference type="SUPFAM" id="SSF158472">
    <property type="entry name" value="HAMP domain-like"/>
    <property type="match status" value="1"/>
</dbReference>